<feature type="region of interest" description="Disordered" evidence="1">
    <location>
        <begin position="303"/>
        <end position="336"/>
    </location>
</feature>
<dbReference type="InterPro" id="IPR015943">
    <property type="entry name" value="WD40/YVTN_repeat-like_dom_sf"/>
</dbReference>
<dbReference type="AlphaFoldDB" id="D8LVC0"/>
<gene>
    <name evidence="2" type="ORF">GSBLH_T00000180001</name>
</gene>
<evidence type="ECO:0000313" key="2">
    <source>
        <dbReference type="EMBL" id="CBK19759.2"/>
    </source>
</evidence>
<evidence type="ECO:0000313" key="3">
    <source>
        <dbReference type="Proteomes" id="UP000008312"/>
    </source>
</evidence>
<evidence type="ECO:0000256" key="1">
    <source>
        <dbReference type="SAM" id="MobiDB-lite"/>
    </source>
</evidence>
<feature type="compositionally biased region" description="Low complexity" evidence="1">
    <location>
        <begin position="324"/>
        <end position="335"/>
    </location>
</feature>
<dbReference type="InParanoid" id="D8LVC0"/>
<evidence type="ECO:0008006" key="4">
    <source>
        <dbReference type="Google" id="ProtNLM"/>
    </source>
</evidence>
<name>D8LVC0_BLAHO</name>
<keyword evidence="3" id="KW-1185">Reference proteome</keyword>
<dbReference type="SUPFAM" id="SSF50978">
    <property type="entry name" value="WD40 repeat-like"/>
    <property type="match status" value="1"/>
</dbReference>
<accession>D8LVC0</accession>
<dbReference type="InterPro" id="IPR036322">
    <property type="entry name" value="WD40_repeat_dom_sf"/>
</dbReference>
<dbReference type="RefSeq" id="XP_012893807.1">
    <property type="nucleotide sequence ID" value="XM_013038353.1"/>
</dbReference>
<dbReference type="Proteomes" id="UP000008312">
    <property type="component" value="Unassembled WGS sequence"/>
</dbReference>
<dbReference type="EMBL" id="FN668638">
    <property type="protein sequence ID" value="CBK19759.2"/>
    <property type="molecule type" value="Genomic_DNA"/>
</dbReference>
<sequence length="428" mass="47535">MESVLLCSSGFSTSIWSVDEELKLFREISIASGSCRALDWNQNNNYIFLCSSNGDMFLQNIKKETLISAKNQVSEDAPIPIVSGIILSGSRYVITGDVEGNIRLWPIAKTGFSAPVLDVNYPGCQITCFVEYSTTLLYACTSQGNIIEVNSRNYRSELIATIENESILSIINENGTLFLSTSSGSIYRMLPLIKRYTLVYSSESSTPLHLSFSLSSQLNCVVCYSGTSLLLFNLKTNQIIGILQTPTAIVAADILNDRVVAATADQRLLLWSALNLSAPVASVFTTQPIATLRFNRVLRSASRQTSTFSTPQKQSNAMGESMGTLPTSSITSTPSKMLVEETERREEKIQSTIQSRGETILEGVESANLREMLMEVVQPMIFELQTYVHREVSDLKADMIRQFSDQEQIIQQQRDQIELLLSQFQQKG</sequence>
<organism evidence="2">
    <name type="scientific">Blastocystis hominis</name>
    <dbReference type="NCBI Taxonomy" id="12968"/>
    <lineage>
        <taxon>Eukaryota</taxon>
        <taxon>Sar</taxon>
        <taxon>Stramenopiles</taxon>
        <taxon>Bigyra</taxon>
        <taxon>Opalozoa</taxon>
        <taxon>Opalinata</taxon>
        <taxon>Blastocystidae</taxon>
        <taxon>Blastocystis</taxon>
    </lineage>
</organism>
<dbReference type="GeneID" id="24917498"/>
<reference evidence="2" key="1">
    <citation type="submission" date="2010-02" db="EMBL/GenBank/DDBJ databases">
        <title>Sequencing and annotation of the Blastocystis hominis genome.</title>
        <authorList>
            <person name="Wincker P."/>
        </authorList>
    </citation>
    <scope>NUCLEOTIDE SEQUENCE</scope>
    <source>
        <strain evidence="2">Singapore isolate B</strain>
    </source>
</reference>
<feature type="compositionally biased region" description="Polar residues" evidence="1">
    <location>
        <begin position="303"/>
        <end position="318"/>
    </location>
</feature>
<protein>
    <recommendedName>
        <fullName evidence="4">Anaphase-promoting complex subunit 4 WD40 domain-containing protein</fullName>
    </recommendedName>
</protein>
<proteinExistence type="predicted"/>
<dbReference type="Gene3D" id="2.130.10.10">
    <property type="entry name" value="YVTN repeat-like/Quinoprotein amine dehydrogenase"/>
    <property type="match status" value="2"/>
</dbReference>